<accession>A0ACC2TAU4</accession>
<dbReference type="Proteomes" id="UP001165960">
    <property type="component" value="Unassembled WGS sequence"/>
</dbReference>
<protein>
    <submittedName>
        <fullName evidence="1">Dityrosine transporter 1</fullName>
    </submittedName>
</protein>
<organism evidence="1 2">
    <name type="scientific">Entomophthora muscae</name>
    <dbReference type="NCBI Taxonomy" id="34485"/>
    <lineage>
        <taxon>Eukaryota</taxon>
        <taxon>Fungi</taxon>
        <taxon>Fungi incertae sedis</taxon>
        <taxon>Zoopagomycota</taxon>
        <taxon>Entomophthoromycotina</taxon>
        <taxon>Entomophthoromycetes</taxon>
        <taxon>Entomophthorales</taxon>
        <taxon>Entomophthoraceae</taxon>
        <taxon>Entomophthora</taxon>
    </lineage>
</organism>
<reference evidence="1" key="1">
    <citation type="submission" date="2022-04" db="EMBL/GenBank/DDBJ databases">
        <title>Genome of the entomopathogenic fungus Entomophthora muscae.</title>
        <authorList>
            <person name="Elya C."/>
            <person name="Lovett B.R."/>
            <person name="Lee E."/>
            <person name="Macias A.M."/>
            <person name="Hajek A.E."/>
            <person name="De Bivort B.L."/>
            <person name="Kasson M.T."/>
            <person name="De Fine Licht H.H."/>
            <person name="Stajich J.E."/>
        </authorList>
    </citation>
    <scope>NUCLEOTIDE SEQUENCE</scope>
    <source>
        <strain evidence="1">Berkeley</strain>
    </source>
</reference>
<sequence>MGYTSAQRRGILLLVTFAGLLPPLCSTSYLPAIATVAYTLETDVETTNLSISSFLLTMAVSPLVWGTVSDNCGRRSPMLVSSTIFFVASVGCSVSFNVEMLILLRILQGIGASGALVIGLGVVSDMYSSEERGSALGMFYIGPLLGPIVGPLLGGFINHHFGWKVIFWLITSLSAISSCAIYLLLPETLNPKNLLQACPRLNPFEPLNFLRQAKVALPAIYSCIVISTFYAITVSQSRIFEAANLNSWHLSLVYLPLGISDMLGSLLGGIASDRTLQYARLGNHVVPESRLLMLFFSIPFTIAGVNAIGWLAQCHPHFPVIILAQAVSASSMSFSFGVLTSYVLDHFPNNTSSIAAACNLLRSLSAAITTSLTAHLINHLGMGWSFFAISLLHFIGILIPLFLTPQTYSYAYHVPAA</sequence>
<evidence type="ECO:0000313" key="1">
    <source>
        <dbReference type="EMBL" id="KAJ9071798.1"/>
    </source>
</evidence>
<proteinExistence type="predicted"/>
<keyword evidence="2" id="KW-1185">Reference proteome</keyword>
<dbReference type="EMBL" id="QTSX02003104">
    <property type="protein sequence ID" value="KAJ9071798.1"/>
    <property type="molecule type" value="Genomic_DNA"/>
</dbReference>
<name>A0ACC2TAU4_9FUNG</name>
<evidence type="ECO:0000313" key="2">
    <source>
        <dbReference type="Proteomes" id="UP001165960"/>
    </source>
</evidence>
<gene>
    <name evidence="1" type="primary">DTR1_5</name>
    <name evidence="1" type="ORF">DSO57_1033465</name>
</gene>
<comment type="caution">
    <text evidence="1">The sequence shown here is derived from an EMBL/GenBank/DDBJ whole genome shotgun (WGS) entry which is preliminary data.</text>
</comment>